<comment type="caution">
    <text evidence="2">The sequence shown here is derived from an EMBL/GenBank/DDBJ whole genome shotgun (WGS) entry which is preliminary data.</text>
</comment>
<evidence type="ECO:0000256" key="1">
    <source>
        <dbReference type="SAM" id="MobiDB-lite"/>
    </source>
</evidence>
<evidence type="ECO:0000313" key="2">
    <source>
        <dbReference type="EMBL" id="KAK7482879.1"/>
    </source>
</evidence>
<gene>
    <name evidence="2" type="ORF">BaRGS_00025912</name>
</gene>
<proteinExistence type="predicted"/>
<feature type="compositionally biased region" description="Basic and acidic residues" evidence="1">
    <location>
        <begin position="16"/>
        <end position="27"/>
    </location>
</feature>
<dbReference type="Proteomes" id="UP001519460">
    <property type="component" value="Unassembled WGS sequence"/>
</dbReference>
<sequence>MDRYSDWKHPVTWTDRQTDTRESREDSSDSGESRQALLTEKEDWGKRSWGRCSVILFTNFSRKTYTLLAAKTGAALRPAIPEMFLTHGRGSAQLPGTVLTD</sequence>
<name>A0ABD0K6X5_9CAEN</name>
<reference evidence="2 3" key="1">
    <citation type="journal article" date="2023" name="Sci. Data">
        <title>Genome assembly of the Korean intertidal mud-creeper Batillaria attramentaria.</title>
        <authorList>
            <person name="Patra A.K."/>
            <person name="Ho P.T."/>
            <person name="Jun S."/>
            <person name="Lee S.J."/>
            <person name="Kim Y."/>
            <person name="Won Y.J."/>
        </authorList>
    </citation>
    <scope>NUCLEOTIDE SEQUENCE [LARGE SCALE GENOMIC DNA]</scope>
    <source>
        <strain evidence="2">Wonlab-2016</strain>
    </source>
</reference>
<feature type="region of interest" description="Disordered" evidence="1">
    <location>
        <begin position="1"/>
        <end position="36"/>
    </location>
</feature>
<evidence type="ECO:0000313" key="3">
    <source>
        <dbReference type="Proteomes" id="UP001519460"/>
    </source>
</evidence>
<accession>A0ABD0K6X5</accession>
<organism evidence="2 3">
    <name type="scientific">Batillaria attramentaria</name>
    <dbReference type="NCBI Taxonomy" id="370345"/>
    <lineage>
        <taxon>Eukaryota</taxon>
        <taxon>Metazoa</taxon>
        <taxon>Spiralia</taxon>
        <taxon>Lophotrochozoa</taxon>
        <taxon>Mollusca</taxon>
        <taxon>Gastropoda</taxon>
        <taxon>Caenogastropoda</taxon>
        <taxon>Sorbeoconcha</taxon>
        <taxon>Cerithioidea</taxon>
        <taxon>Batillariidae</taxon>
        <taxon>Batillaria</taxon>
    </lineage>
</organism>
<dbReference type="AlphaFoldDB" id="A0ABD0K6X5"/>
<protein>
    <submittedName>
        <fullName evidence="2">Uncharacterized protein</fullName>
    </submittedName>
</protein>
<keyword evidence="3" id="KW-1185">Reference proteome</keyword>
<dbReference type="EMBL" id="JACVVK020000237">
    <property type="protein sequence ID" value="KAK7482879.1"/>
    <property type="molecule type" value="Genomic_DNA"/>
</dbReference>